<protein>
    <submittedName>
        <fullName evidence="1">WPP domain associated protein</fullName>
    </submittedName>
</protein>
<keyword evidence="2" id="KW-1185">Reference proteome</keyword>
<dbReference type="Proteomes" id="UP000829398">
    <property type="component" value="Chromosome 4"/>
</dbReference>
<gene>
    <name evidence="1" type="ORF">KPL71_011565</name>
</gene>
<evidence type="ECO:0000313" key="2">
    <source>
        <dbReference type="Proteomes" id="UP000829398"/>
    </source>
</evidence>
<comment type="caution">
    <text evidence="1">The sequence shown here is derived from an EMBL/GenBank/DDBJ whole genome shotgun (WGS) entry which is preliminary data.</text>
</comment>
<dbReference type="EMBL" id="CM039173">
    <property type="protein sequence ID" value="KAH9768325.1"/>
    <property type="molecule type" value="Genomic_DNA"/>
</dbReference>
<proteinExistence type="predicted"/>
<name>A0ACB8L4V7_CITSI</name>
<evidence type="ECO:0000313" key="1">
    <source>
        <dbReference type="EMBL" id="KAH9768325.1"/>
    </source>
</evidence>
<organism evidence="1 2">
    <name type="scientific">Citrus sinensis</name>
    <name type="common">Sweet orange</name>
    <name type="synonym">Citrus aurantium var. sinensis</name>
    <dbReference type="NCBI Taxonomy" id="2711"/>
    <lineage>
        <taxon>Eukaryota</taxon>
        <taxon>Viridiplantae</taxon>
        <taxon>Streptophyta</taxon>
        <taxon>Embryophyta</taxon>
        <taxon>Tracheophyta</taxon>
        <taxon>Spermatophyta</taxon>
        <taxon>Magnoliopsida</taxon>
        <taxon>eudicotyledons</taxon>
        <taxon>Gunneridae</taxon>
        <taxon>Pentapetalae</taxon>
        <taxon>rosids</taxon>
        <taxon>malvids</taxon>
        <taxon>Sapindales</taxon>
        <taxon>Rutaceae</taxon>
        <taxon>Aurantioideae</taxon>
        <taxon>Citrus</taxon>
    </lineage>
</organism>
<sequence>MDGLFGLLEGTLRISLTDATMMWIVHYAMDRAHGKVKSKDGVIQRLNEISKFYELAVIQLEGCMKFVQEDADNNMFESCHEKVLADLEEIKDRLQGRLQDSEMALREKDKELTERFENELKLRQALDAKEKELVALQNASVELERTKSDADAELSMSSPGSRDEDRDSEISELMHSVDQQVLHIEHEVIDEERNGGIDHTKIEQMGSDINILKETLHQAFGKMQNAIFLSELGPQERQWRWTIEKDAICTLINGFVNDFKENFEMEVRKQEKQVFMSLSEHLSDLMTEVTCLRNELESFINQNEAQLKASKGNENLQSSTKTNIESRIPPRPRRSLSEGDSCANFSSKVEEVESEEGDGQSVAKIIKSHESIIRRKFDEVKWLKREMFPEKGCSNLRREKDPVSLNRRIQEVIVRLDSLMNCNARLVETFGDYGGDQGDESSAAKILLKSDVRKETNSDIDSLDGVWKKMNNVSVADAANEELQIEIRMLKEEVESNKFEAQMREEIHYTVCSEAVKGFCSALDRKLEHFRDEFSLSEDICSVLYQEICKDWNEKIGNYIIDRLITEEVSRAVFDETIRDVVNTANYTFAKLQEVEVPDKSLEIAEFFVKENVYMVLFRETIDEWKKEIDACNIEYLFRQEIQEFVFREAMKDACQEEARKQDKSSSNNRDGSFEGNGEESFIEKLDMLLKCLEEDGDLMVSASSEVNEHKKQLDWVEMETGLLNEHEIFQELMNEDESTFTSVRSKLEKALDRLATSKTIMSELESSFGTADYGQERVDDQMIPADNVHDKNSITFQQQNEEIPRNQLDSMFTPILEFSQVFGNFELQAQEKLADKVLRLEEMKHQLDLLVELVSSIQKRELLYRTAFIRRSKNLQMAETEKFPPISSRDTVASLDSYESFKDRKYNLPPAIDEKEDAVNLSDKNFSDVLAKNQHVMVAFYAPWCFWSKKLAPEYEAAATELKGKAVLAKVNAINEIELAKRWGIQGYPTIYFFVNGVHVDTYYHDRKKDAIVNYIKTKMAGDLYTVMTTENAEHLLTAQSTIALGFLNSLKGLEGEVLVAASKLHPDVLFFQTTRADVAKMFLIDPEIKRPALVLLEKESKQLSHFDGPFTISVIDDFISSNKIPLMITYSRETTPLILNSPLKLLWLFAAVHDSEAKSIFQETARAFKGKGHTSRVIAVASIRKRKKYALNGELTLSNVKSFALDFLGDKLRNQQSKTALSQIQLQQKLLARLPVPDMMTKEAI</sequence>
<reference evidence="2" key="1">
    <citation type="journal article" date="2023" name="Hortic. Res.">
        <title>A chromosome-level phased genome enabling allele-level studies in sweet orange: a case study on citrus Huanglongbing tolerance.</title>
        <authorList>
            <person name="Wu B."/>
            <person name="Yu Q."/>
            <person name="Deng Z."/>
            <person name="Duan Y."/>
            <person name="Luo F."/>
            <person name="Gmitter F. Jr."/>
        </authorList>
    </citation>
    <scope>NUCLEOTIDE SEQUENCE [LARGE SCALE GENOMIC DNA]</scope>
    <source>
        <strain evidence="2">cv. Valencia</strain>
    </source>
</reference>
<accession>A0ACB8L4V7</accession>